<name>A0A382XZI1_9ZZZZ</name>
<dbReference type="EMBL" id="UINC01171572">
    <property type="protein sequence ID" value="SVD76209.1"/>
    <property type="molecule type" value="Genomic_DNA"/>
</dbReference>
<feature type="non-terminal residue" evidence="2">
    <location>
        <position position="1"/>
    </location>
</feature>
<evidence type="ECO:0000256" key="1">
    <source>
        <dbReference type="SAM" id="MobiDB-lite"/>
    </source>
</evidence>
<feature type="region of interest" description="Disordered" evidence="1">
    <location>
        <begin position="67"/>
        <end position="86"/>
    </location>
</feature>
<sequence>VVAALAWVEVSLGSAGPVVVATGQDGKVGQQRVFGAGPANHAPTVTSTHPLCLPDGGAAETREAPSIEGASFIGSNRFGGRRGGQD</sequence>
<accession>A0A382XZI1</accession>
<dbReference type="AlphaFoldDB" id="A0A382XZI1"/>
<proteinExistence type="predicted"/>
<reference evidence="2" key="1">
    <citation type="submission" date="2018-05" db="EMBL/GenBank/DDBJ databases">
        <authorList>
            <person name="Lanie J.A."/>
            <person name="Ng W.-L."/>
            <person name="Kazmierczak K.M."/>
            <person name="Andrzejewski T.M."/>
            <person name="Davidsen T.M."/>
            <person name="Wayne K.J."/>
            <person name="Tettelin H."/>
            <person name="Glass J.I."/>
            <person name="Rusch D."/>
            <person name="Podicherti R."/>
            <person name="Tsui H.-C.T."/>
            <person name="Winkler M.E."/>
        </authorList>
    </citation>
    <scope>NUCLEOTIDE SEQUENCE</scope>
</reference>
<gene>
    <name evidence="2" type="ORF">METZ01_LOCUS429063</name>
</gene>
<organism evidence="2">
    <name type="scientific">marine metagenome</name>
    <dbReference type="NCBI Taxonomy" id="408172"/>
    <lineage>
        <taxon>unclassified sequences</taxon>
        <taxon>metagenomes</taxon>
        <taxon>ecological metagenomes</taxon>
    </lineage>
</organism>
<protein>
    <submittedName>
        <fullName evidence="2">Uncharacterized protein</fullName>
    </submittedName>
</protein>
<evidence type="ECO:0000313" key="2">
    <source>
        <dbReference type="EMBL" id="SVD76209.1"/>
    </source>
</evidence>